<accession>A0ABU1LBF9</accession>
<protein>
    <recommendedName>
        <fullName evidence="3">DUF4468 domain-containing protein</fullName>
    </recommendedName>
</protein>
<dbReference type="Proteomes" id="UP001184853">
    <property type="component" value="Unassembled WGS sequence"/>
</dbReference>
<evidence type="ECO:0000259" key="3">
    <source>
        <dbReference type="Pfam" id="PF14730"/>
    </source>
</evidence>
<proteinExistence type="predicted"/>
<sequence length="165" mass="19261">MKKLLLIFIVISSFINAQELTLVDGNYKYIKIIGIDKTKNEIYPIIKKWLSDSTSQSQYIIDRDDPQAGILSVHKRLPLISYSTSEATIPSYEVNIEIKDKQVKYTVDNIIFQDIFKGMTNTKNDYQYFLKRIAFSESRIQELNKDPNTEKKKSKKKDISNQVRQ</sequence>
<feature type="signal peptide" evidence="2">
    <location>
        <begin position="1"/>
        <end position="17"/>
    </location>
</feature>
<gene>
    <name evidence="4" type="ORF">J2781_000978</name>
</gene>
<comment type="caution">
    <text evidence="4">The sequence shown here is derived from an EMBL/GenBank/DDBJ whole genome shotgun (WGS) entry which is preliminary data.</text>
</comment>
<feature type="chain" id="PRO_5045960353" description="DUF4468 domain-containing protein" evidence="2">
    <location>
        <begin position="18"/>
        <end position="165"/>
    </location>
</feature>
<dbReference type="Gene3D" id="3.30.530.80">
    <property type="match status" value="1"/>
</dbReference>
<reference evidence="4 5" key="1">
    <citation type="submission" date="2023-07" db="EMBL/GenBank/DDBJ databases">
        <title>Sorghum-associated microbial communities from plants grown in Nebraska, USA.</title>
        <authorList>
            <person name="Schachtman D."/>
        </authorList>
    </citation>
    <scope>NUCLEOTIDE SEQUENCE [LARGE SCALE GENOMIC DNA]</scope>
    <source>
        <strain evidence="4 5">DS1709</strain>
    </source>
</reference>
<evidence type="ECO:0000256" key="2">
    <source>
        <dbReference type="SAM" id="SignalP"/>
    </source>
</evidence>
<keyword evidence="5" id="KW-1185">Reference proteome</keyword>
<keyword evidence="2" id="KW-0732">Signal</keyword>
<name>A0ABU1LBF9_9FLAO</name>
<organism evidence="4 5">
    <name type="scientific">Chryseobacterium geocarposphaerae</name>
    <dbReference type="NCBI Taxonomy" id="1416776"/>
    <lineage>
        <taxon>Bacteria</taxon>
        <taxon>Pseudomonadati</taxon>
        <taxon>Bacteroidota</taxon>
        <taxon>Flavobacteriia</taxon>
        <taxon>Flavobacteriales</taxon>
        <taxon>Weeksellaceae</taxon>
        <taxon>Chryseobacterium group</taxon>
        <taxon>Chryseobacterium</taxon>
    </lineage>
</organism>
<evidence type="ECO:0000256" key="1">
    <source>
        <dbReference type="SAM" id="MobiDB-lite"/>
    </source>
</evidence>
<feature type="region of interest" description="Disordered" evidence="1">
    <location>
        <begin position="143"/>
        <end position="165"/>
    </location>
</feature>
<evidence type="ECO:0000313" key="5">
    <source>
        <dbReference type="Proteomes" id="UP001184853"/>
    </source>
</evidence>
<dbReference type="Pfam" id="PF14730">
    <property type="entry name" value="DUF4468"/>
    <property type="match status" value="1"/>
</dbReference>
<feature type="domain" description="DUF4468" evidence="3">
    <location>
        <begin position="37"/>
        <end position="112"/>
    </location>
</feature>
<evidence type="ECO:0000313" key="4">
    <source>
        <dbReference type="EMBL" id="MDR6404063.1"/>
    </source>
</evidence>
<dbReference type="EMBL" id="JAVDQS010000002">
    <property type="protein sequence ID" value="MDR6404063.1"/>
    <property type="molecule type" value="Genomic_DNA"/>
</dbReference>
<dbReference type="InterPro" id="IPR027823">
    <property type="entry name" value="DUF4468"/>
</dbReference>
<dbReference type="RefSeq" id="WP_115980549.1">
    <property type="nucleotide sequence ID" value="NZ_JAVDQS010000002.1"/>
</dbReference>